<dbReference type="GO" id="GO:0005524">
    <property type="term" value="F:ATP binding"/>
    <property type="evidence" value="ECO:0007669"/>
    <property type="project" value="UniProtKB-KW"/>
</dbReference>
<dbReference type="PANTHER" id="PTHR12169">
    <property type="entry name" value="ATPASE N2B"/>
    <property type="match status" value="1"/>
</dbReference>
<evidence type="ECO:0000256" key="3">
    <source>
        <dbReference type="ARBA" id="ARBA00022840"/>
    </source>
</evidence>
<keyword evidence="4" id="KW-0378">Hydrolase</keyword>
<reference evidence="4" key="1">
    <citation type="submission" date="2021-02" db="EMBL/GenBank/DDBJ databases">
        <authorList>
            <person name="Bekaert M."/>
        </authorList>
    </citation>
    <scope>NUCLEOTIDE SEQUENCE</scope>
    <source>
        <strain evidence="4">IoA-00</strain>
    </source>
</reference>
<evidence type="ECO:0000313" key="5">
    <source>
        <dbReference type="Proteomes" id="UP000675881"/>
    </source>
</evidence>
<keyword evidence="3" id="KW-0067">ATP-binding</keyword>
<dbReference type="GO" id="GO:0016887">
    <property type="term" value="F:ATP hydrolysis activity"/>
    <property type="evidence" value="ECO:0007669"/>
    <property type="project" value="InterPro"/>
</dbReference>
<dbReference type="InterPro" id="IPR027417">
    <property type="entry name" value="P-loop_NTPase"/>
</dbReference>
<gene>
    <name evidence="4" type="ORF">LSAA_12417</name>
</gene>
<evidence type="ECO:0000256" key="2">
    <source>
        <dbReference type="ARBA" id="ARBA00022741"/>
    </source>
</evidence>
<protein>
    <submittedName>
        <fullName evidence="4">AFG1</fullName>
        <ecNumber evidence="4">3.6.4.7</ecNumber>
    </submittedName>
</protein>
<dbReference type="Gene3D" id="3.40.50.300">
    <property type="entry name" value="P-loop containing nucleotide triphosphate hydrolases"/>
    <property type="match status" value="1"/>
</dbReference>
<dbReference type="Proteomes" id="UP000675881">
    <property type="component" value="Chromosome 6"/>
</dbReference>
<name>A0A7R8CYY2_LEPSM</name>
<dbReference type="EC" id="3.6.4.7" evidence="4"/>
<organism evidence="4 5">
    <name type="scientific">Lepeophtheirus salmonis</name>
    <name type="common">Salmon louse</name>
    <name type="synonym">Caligus salmonis</name>
    <dbReference type="NCBI Taxonomy" id="72036"/>
    <lineage>
        <taxon>Eukaryota</taxon>
        <taxon>Metazoa</taxon>
        <taxon>Ecdysozoa</taxon>
        <taxon>Arthropoda</taxon>
        <taxon>Crustacea</taxon>
        <taxon>Multicrustacea</taxon>
        <taxon>Hexanauplia</taxon>
        <taxon>Copepoda</taxon>
        <taxon>Siphonostomatoida</taxon>
        <taxon>Caligidae</taxon>
        <taxon>Lepeophtheirus</taxon>
    </lineage>
</organism>
<dbReference type="OrthoDB" id="548867at2759"/>
<dbReference type="GO" id="GO:0005739">
    <property type="term" value="C:mitochondrion"/>
    <property type="evidence" value="ECO:0007669"/>
    <property type="project" value="TreeGrafter"/>
</dbReference>
<comment type="similarity">
    <text evidence="1">Belongs to the AFG1 ATPase family.</text>
</comment>
<dbReference type="InterPro" id="IPR005654">
    <property type="entry name" value="ATPase_AFG1-like"/>
</dbReference>
<dbReference type="Pfam" id="PF03969">
    <property type="entry name" value="AFG1_ATPase"/>
    <property type="match status" value="1"/>
</dbReference>
<dbReference type="AlphaFoldDB" id="A0A7R8CYY2"/>
<accession>A0A7R8CYY2</accession>
<dbReference type="NCBIfam" id="NF040713">
    <property type="entry name" value="ZapE"/>
    <property type="match status" value="1"/>
</dbReference>
<keyword evidence="2" id="KW-0547">Nucleotide-binding</keyword>
<proteinExistence type="inferred from homology"/>
<evidence type="ECO:0000313" key="4">
    <source>
        <dbReference type="EMBL" id="CAF2972326.1"/>
    </source>
</evidence>
<keyword evidence="5" id="KW-1185">Reference proteome</keyword>
<evidence type="ECO:0000256" key="1">
    <source>
        <dbReference type="ARBA" id="ARBA00010322"/>
    </source>
</evidence>
<dbReference type="EMBL" id="HG994585">
    <property type="protein sequence ID" value="CAF2972326.1"/>
    <property type="molecule type" value="Genomic_DNA"/>
</dbReference>
<dbReference type="PANTHER" id="PTHR12169:SF6">
    <property type="entry name" value="AFG1-LIKE ATPASE"/>
    <property type="match status" value="1"/>
</dbReference>
<sequence>MFSETISLPKLRLHYHDFMNQVHTSIHDAKKKAPPRDVSRWDVHQPFDPIPHVTEDITNDGNLRLLCLDEFQVTDIADAMILQSLFTKLFDMGLVLVATSNLDLYKSGLNRSRFLPFIELLKERNVISSLDPGKDYRRKAMAGSDRLFFVKDSSNQNTLDSMFKFMASKETDTIRSRVLCIKGRDVKFDKTCGRILDCSFEEICGRPLWTNDYIKLSNTFHTIFIRDIPVLNQKTKSEARRFIALIDTLYENKIRIVASGDVEYWNIFQNEDISLQERLEENRMLIDDLGIKVSEQGSLDSSVFAGDEENFAFQRTISRLTEMQTKEYWGKWKDTH</sequence>